<evidence type="ECO:0000256" key="6">
    <source>
        <dbReference type="ARBA" id="ARBA00023136"/>
    </source>
</evidence>
<evidence type="ECO:0000313" key="9">
    <source>
        <dbReference type="EMBL" id="MBC5582137.1"/>
    </source>
</evidence>
<reference evidence="9" key="1">
    <citation type="submission" date="2020-08" db="EMBL/GenBank/DDBJ databases">
        <title>Genome public.</title>
        <authorList>
            <person name="Liu C."/>
            <person name="Sun Q."/>
        </authorList>
    </citation>
    <scope>NUCLEOTIDE SEQUENCE</scope>
    <source>
        <strain evidence="9">BX8</strain>
    </source>
</reference>
<feature type="domain" description="ABC transmembrane type-1" evidence="8">
    <location>
        <begin position="70"/>
        <end position="273"/>
    </location>
</feature>
<comment type="caution">
    <text evidence="9">The sequence shown here is derived from an EMBL/GenBank/DDBJ whole genome shotgun (WGS) entry which is preliminary data.</text>
</comment>
<evidence type="ECO:0000256" key="2">
    <source>
        <dbReference type="ARBA" id="ARBA00022448"/>
    </source>
</evidence>
<gene>
    <name evidence="9" type="ORF">H8S23_11525</name>
</gene>
<dbReference type="Proteomes" id="UP000659630">
    <property type="component" value="Unassembled WGS sequence"/>
</dbReference>
<keyword evidence="3" id="KW-1003">Cell membrane</keyword>
<feature type="transmembrane region" description="Helical" evidence="7">
    <location>
        <begin position="257"/>
        <end position="276"/>
    </location>
</feature>
<name>A0A923IFQ6_9FIRM</name>
<dbReference type="GO" id="GO:0055085">
    <property type="term" value="P:transmembrane transport"/>
    <property type="evidence" value="ECO:0007669"/>
    <property type="project" value="InterPro"/>
</dbReference>
<dbReference type="CDD" id="cd06261">
    <property type="entry name" value="TM_PBP2"/>
    <property type="match status" value="1"/>
</dbReference>
<dbReference type="InterPro" id="IPR051393">
    <property type="entry name" value="ABC_transporter_permease"/>
</dbReference>
<evidence type="ECO:0000256" key="5">
    <source>
        <dbReference type="ARBA" id="ARBA00022989"/>
    </source>
</evidence>
<dbReference type="RefSeq" id="WP_186888484.1">
    <property type="nucleotide sequence ID" value="NZ_JACONZ010000004.1"/>
</dbReference>
<keyword evidence="5 7" id="KW-1133">Transmembrane helix</keyword>
<evidence type="ECO:0000256" key="7">
    <source>
        <dbReference type="RuleBase" id="RU363032"/>
    </source>
</evidence>
<dbReference type="PANTHER" id="PTHR30193:SF37">
    <property type="entry name" value="INNER MEMBRANE ABC TRANSPORTER PERMEASE PROTEIN YCJO"/>
    <property type="match status" value="1"/>
</dbReference>
<protein>
    <submittedName>
        <fullName evidence="9">Sugar ABC transporter permease</fullName>
    </submittedName>
</protein>
<dbReference type="AlphaFoldDB" id="A0A923IFQ6"/>
<evidence type="ECO:0000256" key="4">
    <source>
        <dbReference type="ARBA" id="ARBA00022692"/>
    </source>
</evidence>
<proteinExistence type="inferred from homology"/>
<feature type="transmembrane region" description="Helical" evidence="7">
    <location>
        <begin position="12"/>
        <end position="38"/>
    </location>
</feature>
<organism evidence="9 10">
    <name type="scientific">Anaerofilum hominis</name>
    <dbReference type="NCBI Taxonomy" id="2763016"/>
    <lineage>
        <taxon>Bacteria</taxon>
        <taxon>Bacillati</taxon>
        <taxon>Bacillota</taxon>
        <taxon>Clostridia</taxon>
        <taxon>Eubacteriales</taxon>
        <taxon>Oscillospiraceae</taxon>
        <taxon>Anaerofilum</taxon>
    </lineage>
</organism>
<dbReference type="InterPro" id="IPR000515">
    <property type="entry name" value="MetI-like"/>
</dbReference>
<dbReference type="PROSITE" id="PS50928">
    <property type="entry name" value="ABC_TM1"/>
    <property type="match status" value="1"/>
</dbReference>
<dbReference type="PANTHER" id="PTHR30193">
    <property type="entry name" value="ABC TRANSPORTER PERMEASE PROTEIN"/>
    <property type="match status" value="1"/>
</dbReference>
<evidence type="ECO:0000256" key="3">
    <source>
        <dbReference type="ARBA" id="ARBA00022475"/>
    </source>
</evidence>
<sequence length="284" mass="31552">MQKTLKKARWFTIFVVPTLLAFLASFLAPFLMGIYLSFCKFTTVTNARWVGVDNYLRVFTDPGGDFVRALSFTALFTVVSVVTVNLFAFALALLLTRGLRGTNLFRTVFFMPNLIGGIVLGYIWQIIINGVLLGFGVDITFDAKYGFWGLVVLMNWQLIGYMMIIYVAGLQNVPPELIEAAEIDGASGWQTLIHVTLPNVMPSVTICTFLTLTNSFKLFDQNLALTGGAPGKQTAMLALDIYNTFYKRTGWEGVGQAKAVLFFLMVGAIAFIQLRLTRSKEVEN</sequence>
<feature type="transmembrane region" description="Helical" evidence="7">
    <location>
        <begin position="69"/>
        <end position="95"/>
    </location>
</feature>
<evidence type="ECO:0000256" key="1">
    <source>
        <dbReference type="ARBA" id="ARBA00004651"/>
    </source>
</evidence>
<comment type="subcellular location">
    <subcellularLocation>
        <location evidence="1 7">Cell membrane</location>
        <topology evidence="1 7">Multi-pass membrane protein</topology>
    </subcellularLocation>
</comment>
<feature type="transmembrane region" description="Helical" evidence="7">
    <location>
        <begin position="147"/>
        <end position="168"/>
    </location>
</feature>
<dbReference type="Pfam" id="PF00528">
    <property type="entry name" value="BPD_transp_1"/>
    <property type="match status" value="1"/>
</dbReference>
<evidence type="ECO:0000259" key="8">
    <source>
        <dbReference type="PROSITE" id="PS50928"/>
    </source>
</evidence>
<feature type="transmembrane region" description="Helical" evidence="7">
    <location>
        <begin position="107"/>
        <end position="127"/>
    </location>
</feature>
<comment type="similarity">
    <text evidence="7">Belongs to the binding-protein-dependent transport system permease family.</text>
</comment>
<keyword evidence="6 7" id="KW-0472">Membrane</keyword>
<dbReference type="EMBL" id="JACONZ010000004">
    <property type="protein sequence ID" value="MBC5582137.1"/>
    <property type="molecule type" value="Genomic_DNA"/>
</dbReference>
<keyword evidence="4 7" id="KW-0812">Transmembrane</keyword>
<evidence type="ECO:0000313" key="10">
    <source>
        <dbReference type="Proteomes" id="UP000659630"/>
    </source>
</evidence>
<dbReference type="SUPFAM" id="SSF161098">
    <property type="entry name" value="MetI-like"/>
    <property type="match status" value="1"/>
</dbReference>
<dbReference type="InterPro" id="IPR035906">
    <property type="entry name" value="MetI-like_sf"/>
</dbReference>
<keyword evidence="10" id="KW-1185">Reference proteome</keyword>
<keyword evidence="2 7" id="KW-0813">Transport</keyword>
<dbReference type="Gene3D" id="1.10.3720.10">
    <property type="entry name" value="MetI-like"/>
    <property type="match status" value="1"/>
</dbReference>
<accession>A0A923IFQ6</accession>
<dbReference type="GO" id="GO:0005886">
    <property type="term" value="C:plasma membrane"/>
    <property type="evidence" value="ECO:0007669"/>
    <property type="project" value="UniProtKB-SubCell"/>
</dbReference>